<gene>
    <name evidence="8" type="ORF">RM423_24425</name>
</gene>
<evidence type="ECO:0000256" key="1">
    <source>
        <dbReference type="ARBA" id="ARBA00022908"/>
    </source>
</evidence>
<evidence type="ECO:0000259" key="7">
    <source>
        <dbReference type="PROSITE" id="PS51737"/>
    </source>
</evidence>
<dbReference type="Pfam" id="PF07508">
    <property type="entry name" value="Recombinase"/>
    <property type="match status" value="1"/>
</dbReference>
<dbReference type="SUPFAM" id="SSF53041">
    <property type="entry name" value="Resolvase-like"/>
    <property type="match status" value="1"/>
</dbReference>
<reference evidence="9" key="1">
    <citation type="submission" date="2023-07" db="EMBL/GenBank/DDBJ databases">
        <title>30 novel species of actinomycetes from the DSMZ collection.</title>
        <authorList>
            <person name="Nouioui I."/>
        </authorList>
    </citation>
    <scope>NUCLEOTIDE SEQUENCE [LARGE SCALE GENOMIC DNA]</scope>
    <source>
        <strain evidence="9">DSM 44399</strain>
    </source>
</reference>
<feature type="active site" description="O-(5'-phospho-DNA)-serine intermediate" evidence="4">
    <location>
        <position position="10"/>
    </location>
</feature>
<dbReference type="PROSITE" id="PS51737">
    <property type="entry name" value="RECOMBINASE_DNA_BIND"/>
    <property type="match status" value="1"/>
</dbReference>
<evidence type="ECO:0000256" key="5">
    <source>
        <dbReference type="SAM" id="MobiDB-lite"/>
    </source>
</evidence>
<feature type="domain" description="Resolvase/invertase-type recombinase catalytic" evidence="6">
    <location>
        <begin position="2"/>
        <end position="147"/>
    </location>
</feature>
<feature type="compositionally biased region" description="Low complexity" evidence="5">
    <location>
        <begin position="510"/>
        <end position="519"/>
    </location>
</feature>
<dbReference type="InterPro" id="IPR050639">
    <property type="entry name" value="SSR_resolvase"/>
</dbReference>
<keyword evidence="2" id="KW-0238">DNA-binding</keyword>
<feature type="non-terminal residue" evidence="8">
    <location>
        <position position="553"/>
    </location>
</feature>
<organism evidence="8 9">
    <name type="scientific">Jatrophihabitans lederbergiae</name>
    <dbReference type="NCBI Taxonomy" id="3075547"/>
    <lineage>
        <taxon>Bacteria</taxon>
        <taxon>Bacillati</taxon>
        <taxon>Actinomycetota</taxon>
        <taxon>Actinomycetes</taxon>
        <taxon>Jatrophihabitantales</taxon>
        <taxon>Jatrophihabitantaceae</taxon>
        <taxon>Jatrophihabitans</taxon>
    </lineage>
</organism>
<dbReference type="PANTHER" id="PTHR30461">
    <property type="entry name" value="DNA-INVERTASE FROM LAMBDOID PROPHAGE"/>
    <property type="match status" value="1"/>
</dbReference>
<dbReference type="InterPro" id="IPR006118">
    <property type="entry name" value="Recombinase_CS"/>
</dbReference>
<sequence>MRVGIYARVSTDTQQARATIGSQLQTLRDRIAAEGEELIEEFIDDGYSGARLDRPGLDRLRDAAETGAIDAIWCLSPDRLARSYAYQILILDEFARYQVPVRFADAPPLDDPQGRLLVQIQGVIAEHERAKFAERGRRGKLYRSRAGEVLATKVPYGYRRVPRGADGAAHLIIHEPEAAVVRRIFTDFLAGSSLRNLAVVLSAEGIASPEGKPVWRLSTICRLLRNEAYAGRLYWNRTQTSYDPAVGRTRARLRPREEWIEIPIPAIIDEATLEAVAATARDNSSYSSRRTEPDTFLLRRLLRCDHCQVKLTCYRARRNHTTTRYYLCPHRDPWRAGGAERRCPERRVRADELDTFVFDQVRQLLTHPDLITAAEAAVAAHTPAPDDLLATQLARLQRRLQGAHTERGRVSDLYQASVIDNAEMQRRCREIDVRARRLEQEHQTLITRQSELAADNRLHHGIANFAHRALHGIDTLDFNGRQQLLRLVLDDVRVQGWNVELRLRIPLDDTTPADATAAPQRTPKRRRAPSTRTNRSAKEAVSSNNHLRSIGEG</sequence>
<comment type="caution">
    <text evidence="8">The sequence shown here is derived from an EMBL/GenBank/DDBJ whole genome shotgun (WGS) entry which is preliminary data.</text>
</comment>
<dbReference type="SMART" id="SM00857">
    <property type="entry name" value="Resolvase"/>
    <property type="match status" value="1"/>
</dbReference>
<dbReference type="InterPro" id="IPR011109">
    <property type="entry name" value="DNA_bind_recombinase_dom"/>
</dbReference>
<evidence type="ECO:0000313" key="8">
    <source>
        <dbReference type="EMBL" id="MDT0264502.1"/>
    </source>
</evidence>
<feature type="region of interest" description="Disordered" evidence="5">
    <location>
        <begin position="510"/>
        <end position="553"/>
    </location>
</feature>
<keyword evidence="9" id="KW-1185">Reference proteome</keyword>
<evidence type="ECO:0000256" key="3">
    <source>
        <dbReference type="ARBA" id="ARBA00023172"/>
    </source>
</evidence>
<feature type="domain" description="Recombinase" evidence="7">
    <location>
        <begin position="155"/>
        <end position="286"/>
    </location>
</feature>
<dbReference type="InterPro" id="IPR006119">
    <property type="entry name" value="Resolv_N"/>
</dbReference>
<evidence type="ECO:0000256" key="4">
    <source>
        <dbReference type="PROSITE-ProRule" id="PRU10137"/>
    </source>
</evidence>
<dbReference type="InterPro" id="IPR025827">
    <property type="entry name" value="Zn_ribbon_recom_dom"/>
</dbReference>
<dbReference type="EMBL" id="JAVREH010000130">
    <property type="protein sequence ID" value="MDT0264502.1"/>
    <property type="molecule type" value="Genomic_DNA"/>
</dbReference>
<accession>A0ABU2JHW4</accession>
<dbReference type="InterPro" id="IPR036162">
    <property type="entry name" value="Resolvase-like_N_sf"/>
</dbReference>
<dbReference type="CDD" id="cd00338">
    <property type="entry name" value="Ser_Recombinase"/>
    <property type="match status" value="1"/>
</dbReference>
<dbReference type="Pfam" id="PF13408">
    <property type="entry name" value="Zn_ribbon_recom"/>
    <property type="match status" value="1"/>
</dbReference>
<keyword evidence="1" id="KW-0229">DNA integration</keyword>
<evidence type="ECO:0000256" key="2">
    <source>
        <dbReference type="ARBA" id="ARBA00023125"/>
    </source>
</evidence>
<dbReference type="Pfam" id="PF00239">
    <property type="entry name" value="Resolvase"/>
    <property type="match status" value="1"/>
</dbReference>
<dbReference type="Proteomes" id="UP001183176">
    <property type="component" value="Unassembled WGS sequence"/>
</dbReference>
<dbReference type="RefSeq" id="WP_311425637.1">
    <property type="nucleotide sequence ID" value="NZ_JAVREH010000130.1"/>
</dbReference>
<keyword evidence="3" id="KW-0233">DNA recombination</keyword>
<dbReference type="PROSITE" id="PS00397">
    <property type="entry name" value="RECOMBINASES_1"/>
    <property type="match status" value="1"/>
</dbReference>
<dbReference type="PANTHER" id="PTHR30461:SF23">
    <property type="entry name" value="DNA RECOMBINASE-RELATED"/>
    <property type="match status" value="1"/>
</dbReference>
<proteinExistence type="predicted"/>
<evidence type="ECO:0000313" key="9">
    <source>
        <dbReference type="Proteomes" id="UP001183176"/>
    </source>
</evidence>
<protein>
    <submittedName>
        <fullName evidence="8">Recombinase family protein</fullName>
    </submittedName>
</protein>
<dbReference type="Gene3D" id="3.40.50.1390">
    <property type="entry name" value="Resolvase, N-terminal catalytic domain"/>
    <property type="match status" value="1"/>
</dbReference>
<evidence type="ECO:0000259" key="6">
    <source>
        <dbReference type="PROSITE" id="PS51736"/>
    </source>
</evidence>
<dbReference type="PROSITE" id="PS51736">
    <property type="entry name" value="RECOMBINASES_3"/>
    <property type="match status" value="1"/>
</dbReference>
<name>A0ABU2JHW4_9ACTN</name>
<dbReference type="Gene3D" id="3.90.1750.20">
    <property type="entry name" value="Putative Large Serine Recombinase, Chain B, Domain 2"/>
    <property type="match status" value="1"/>
</dbReference>
<dbReference type="InterPro" id="IPR038109">
    <property type="entry name" value="DNA_bind_recomb_sf"/>
</dbReference>